<dbReference type="EMBL" id="DS231717">
    <property type="protein sequence ID" value="KNB15732.1"/>
    <property type="molecule type" value="Genomic_DNA"/>
</dbReference>
<organism evidence="1 2">
    <name type="scientific">Fusarium oxysporum f. sp. lycopersici (strain 4287 / CBS 123668 / FGSC 9935 / NRRL 34936)</name>
    <name type="common">Fusarium vascular wilt of tomato</name>
    <dbReference type="NCBI Taxonomy" id="426428"/>
    <lineage>
        <taxon>Eukaryota</taxon>
        <taxon>Fungi</taxon>
        <taxon>Dikarya</taxon>
        <taxon>Ascomycota</taxon>
        <taxon>Pezizomycotina</taxon>
        <taxon>Sordariomycetes</taxon>
        <taxon>Hypocreomycetidae</taxon>
        <taxon>Hypocreales</taxon>
        <taxon>Nectriaceae</taxon>
        <taxon>Fusarium</taxon>
        <taxon>Fusarium oxysporum species complex</taxon>
    </lineage>
</organism>
<sequence>MAANATFSSERPLQRIENVATDVLSHIQLSVELQITIFSPDRTDLSKIIAELTKDMYRYLDEVTAHIMATPAVLAGEEGLVHHEEQPRRSLIRRPDARSLMGSVILDIEILSDRPFRCILLCSGLIAQGRILFSPLQDPNDDVMDTIFDVPNNLEDMSAGIKSTLDILVIHREQLDNPNQLLRRESHVKLSYEDKGLRAIYEQNRKQASLRQPPSWFTVDSVIGYRLCEVFNVISQQHCGKCSSC</sequence>
<accession>A0A0J9WTB3</accession>
<protein>
    <submittedName>
        <fullName evidence="1">Uncharacterized protein</fullName>
    </submittedName>
</protein>
<dbReference type="Proteomes" id="UP000009097">
    <property type="component" value="Chromosome 14"/>
</dbReference>
<name>A0A0J9WTB3_FUSO4</name>
<dbReference type="OrthoDB" id="2832510at2759"/>
<evidence type="ECO:0000313" key="1">
    <source>
        <dbReference type="EMBL" id="KNB15732.1"/>
    </source>
</evidence>
<proteinExistence type="predicted"/>
<reference evidence="1 2" key="1">
    <citation type="journal article" date="2010" name="Nature">
        <title>Comparative genomics reveals mobile pathogenicity chromosomes in Fusarium.</title>
        <authorList>
            <person name="Ma L.J."/>
            <person name="van der Does H.C."/>
            <person name="Borkovich K.A."/>
            <person name="Coleman J.J."/>
            <person name="Daboussi M.J."/>
            <person name="Di Pietro A."/>
            <person name="Dufresne M."/>
            <person name="Freitag M."/>
            <person name="Grabherr M."/>
            <person name="Henrissat B."/>
            <person name="Houterman P.M."/>
            <person name="Kang S."/>
            <person name="Shim W.B."/>
            <person name="Woloshuk C."/>
            <person name="Xie X."/>
            <person name="Xu J.R."/>
            <person name="Antoniw J."/>
            <person name="Baker S.E."/>
            <person name="Bluhm B.H."/>
            <person name="Breakspear A."/>
            <person name="Brown D.W."/>
            <person name="Butchko R.A."/>
            <person name="Chapman S."/>
            <person name="Coulson R."/>
            <person name="Coutinho P.M."/>
            <person name="Danchin E.G."/>
            <person name="Diener A."/>
            <person name="Gale L.R."/>
            <person name="Gardiner D.M."/>
            <person name="Goff S."/>
            <person name="Hammond-Kosack K.E."/>
            <person name="Hilburn K."/>
            <person name="Hua-Van A."/>
            <person name="Jonkers W."/>
            <person name="Kazan K."/>
            <person name="Kodira C.D."/>
            <person name="Koehrsen M."/>
            <person name="Kumar L."/>
            <person name="Lee Y.H."/>
            <person name="Li L."/>
            <person name="Manners J.M."/>
            <person name="Miranda-Saavedra D."/>
            <person name="Mukherjee M."/>
            <person name="Park G."/>
            <person name="Park J."/>
            <person name="Park S.Y."/>
            <person name="Proctor R.H."/>
            <person name="Regev A."/>
            <person name="Ruiz-Roldan M.C."/>
            <person name="Sain D."/>
            <person name="Sakthikumar S."/>
            <person name="Sykes S."/>
            <person name="Schwartz D.C."/>
            <person name="Turgeon B.G."/>
            <person name="Wapinski I."/>
            <person name="Yoder O."/>
            <person name="Young S."/>
            <person name="Zeng Q."/>
            <person name="Zhou S."/>
            <person name="Galagan J."/>
            <person name="Cuomo C.A."/>
            <person name="Kistler H.C."/>
            <person name="Rep M."/>
        </authorList>
    </citation>
    <scope>NUCLEOTIDE SEQUENCE [LARGE SCALE GENOMIC DNA]</scope>
    <source>
        <strain evidence="2">4287 / CBS 123668 / FGSC 9935 / NRRL 34936</strain>
    </source>
</reference>
<evidence type="ECO:0000313" key="2">
    <source>
        <dbReference type="Proteomes" id="UP000009097"/>
    </source>
</evidence>
<gene>
    <name evidence="1" type="ORF">FOXG_21457</name>
</gene>
<dbReference type="AlphaFoldDB" id="A0A0J9WTB3"/>
<dbReference type="GeneID" id="28962163"/>
<dbReference type="KEGG" id="fox:FOXG_21457"/>
<dbReference type="RefSeq" id="XP_018253777.1">
    <property type="nucleotide sequence ID" value="XM_018401796.1"/>
</dbReference>
<dbReference type="VEuPathDB" id="FungiDB:FOXG_21457"/>